<dbReference type="InterPro" id="IPR041700">
    <property type="entry name" value="OMP_b-brl_3"/>
</dbReference>
<evidence type="ECO:0000313" key="6">
    <source>
        <dbReference type="Proteomes" id="UP000295499"/>
    </source>
</evidence>
<dbReference type="Proteomes" id="UP000295499">
    <property type="component" value="Unassembled WGS sequence"/>
</dbReference>
<dbReference type="InterPro" id="IPR037066">
    <property type="entry name" value="Plug_dom_sf"/>
</dbReference>
<accession>A0A4R6IGA4</accession>
<dbReference type="Pfam" id="PF14905">
    <property type="entry name" value="OMP_b-brl_3"/>
    <property type="match status" value="1"/>
</dbReference>
<proteinExistence type="predicted"/>
<keyword evidence="3" id="KW-0998">Cell outer membrane</keyword>
<comment type="subcellular location">
    <subcellularLocation>
        <location evidence="1">Cell outer membrane</location>
    </subcellularLocation>
</comment>
<dbReference type="GO" id="GO:0009279">
    <property type="term" value="C:cell outer membrane"/>
    <property type="evidence" value="ECO:0007669"/>
    <property type="project" value="UniProtKB-SubCell"/>
</dbReference>
<dbReference type="InterPro" id="IPR036942">
    <property type="entry name" value="Beta-barrel_TonB_sf"/>
</dbReference>
<comment type="caution">
    <text evidence="5">The sequence shown here is derived from an EMBL/GenBank/DDBJ whole genome shotgun (WGS) entry which is preliminary data.</text>
</comment>
<dbReference type="OrthoDB" id="606851at2"/>
<evidence type="ECO:0000256" key="2">
    <source>
        <dbReference type="ARBA" id="ARBA00023136"/>
    </source>
</evidence>
<dbReference type="RefSeq" id="WP_133558170.1">
    <property type="nucleotide sequence ID" value="NZ_SNWM01000005.1"/>
</dbReference>
<dbReference type="SUPFAM" id="SSF49464">
    <property type="entry name" value="Carboxypeptidase regulatory domain-like"/>
    <property type="match status" value="1"/>
</dbReference>
<dbReference type="Gene3D" id="2.170.130.10">
    <property type="entry name" value="TonB-dependent receptor, plug domain"/>
    <property type="match status" value="1"/>
</dbReference>
<evidence type="ECO:0000259" key="4">
    <source>
        <dbReference type="Pfam" id="PF14905"/>
    </source>
</evidence>
<dbReference type="AlphaFoldDB" id="A0A4R6IGA4"/>
<keyword evidence="2" id="KW-0472">Membrane</keyword>
<sequence length="932" mass="103713">MNISAKMRRLATLCVLAKDKLTNKNKFIRQLMRVSVILTFLTLTTIQVMLATASRGQNMQQDKVTIGLKGETLQTGLKKIEQQTSLRFYYRKSEVKAISNLHLQEGTRTIAETLQELLNNTFFTFRQIHGNILLEQQTNQVGFKVNGRVLNIQHQPLSAANINIFKKGSNKAAQTLQADTSGYFKLSVAEKGDYVLVISSMGMDEIEVAVTLAESPVVSIPDIILSTKTTQLQQVSIVAKRPFIEQRIDRTIVNVNGVISNTGANALEVLSKSPGVQVDDNGTISFRGKNGILVLIDGKPSYLSGDNLANYLRSMQASSLDQIELMSNPPAKYEAAGNGGVINIKTRKSKAEGFNGNITIGAGKAAYWRTNENLNLNYAKGAMNMFASAGYNLQNGYRKTNNSRQYLDEAGIPLTQYEQVGYSRPLTKNPTLKFGLDYRLSEKTTVGFLLSGSLSTGNNPNSSTSTLKNQLGQVNSIVEATNYTKSKFNNGGLNLNYSHAFDEPGKVLSFDLDYLTYSTSKDQTFDNRILNATGSLTSAEQLTAHLPAEINIFAAKTDFVQPLGNKAKLELGLKSSYVNTDNAANYYNVVGGVPLIDYNQTNRFKYRENINAGYASFNQGFGRVELKAGLRLENTNISGHQLGNVLKPDSSFTRSYLSAFPTAYLSYKIDTTGNHLLIGSYGRRIDRPYYQNLNPFLTFIDKFGYWAGNPFLRPQFSDNYELSWHYKNRFSFGLQYNLIHDYQVETVERSGDIFISRTVNIGKNPYYGIDANATLDPFSWWNMHIYAELINNITRGPLYGGYLNTGQWYVYTTAQNQFQLGAGWSAELSGFFISAKVDGQYTHKATGQLDAGLQKKIMAGNGTIRLGGRDLLRTNFPQGNVLNIPNTTATWRNDWAYRTVSLGFTYNFGNSVKTQRKATKGSAESEQNRVRQ</sequence>
<evidence type="ECO:0000256" key="3">
    <source>
        <dbReference type="ARBA" id="ARBA00023237"/>
    </source>
</evidence>
<evidence type="ECO:0000313" key="5">
    <source>
        <dbReference type="EMBL" id="TDO19975.1"/>
    </source>
</evidence>
<evidence type="ECO:0000256" key="1">
    <source>
        <dbReference type="ARBA" id="ARBA00004442"/>
    </source>
</evidence>
<organism evidence="5 6">
    <name type="scientific">Pedobacter duraquae</name>
    <dbReference type="NCBI Taxonomy" id="425511"/>
    <lineage>
        <taxon>Bacteria</taxon>
        <taxon>Pseudomonadati</taxon>
        <taxon>Bacteroidota</taxon>
        <taxon>Sphingobacteriia</taxon>
        <taxon>Sphingobacteriales</taxon>
        <taxon>Sphingobacteriaceae</taxon>
        <taxon>Pedobacter</taxon>
    </lineage>
</organism>
<dbReference type="Pfam" id="PF13715">
    <property type="entry name" value="CarbopepD_reg_2"/>
    <property type="match status" value="1"/>
</dbReference>
<gene>
    <name evidence="5" type="ORF">CLV32_3731</name>
</gene>
<protein>
    <submittedName>
        <fullName evidence="5">Outer membrane receptor protein involved in Fe transport</fullName>
    </submittedName>
</protein>
<name>A0A4R6IGA4_9SPHI</name>
<dbReference type="InterPro" id="IPR008969">
    <property type="entry name" value="CarboxyPept-like_regulatory"/>
</dbReference>
<reference evidence="5 6" key="1">
    <citation type="submission" date="2019-03" db="EMBL/GenBank/DDBJ databases">
        <title>Genomic Encyclopedia of Archaeal and Bacterial Type Strains, Phase II (KMG-II): from individual species to whole genera.</title>
        <authorList>
            <person name="Goeker M."/>
        </authorList>
    </citation>
    <scope>NUCLEOTIDE SEQUENCE [LARGE SCALE GENOMIC DNA]</scope>
    <source>
        <strain evidence="5 6">DSM 19034</strain>
    </source>
</reference>
<keyword evidence="6" id="KW-1185">Reference proteome</keyword>
<dbReference type="SUPFAM" id="SSF56935">
    <property type="entry name" value="Porins"/>
    <property type="match status" value="1"/>
</dbReference>
<keyword evidence="5" id="KW-0675">Receptor</keyword>
<dbReference type="EMBL" id="SNWM01000005">
    <property type="protein sequence ID" value="TDO19975.1"/>
    <property type="molecule type" value="Genomic_DNA"/>
</dbReference>
<feature type="domain" description="Outer membrane protein beta-barrel" evidence="4">
    <location>
        <begin position="499"/>
        <end position="906"/>
    </location>
</feature>
<dbReference type="Gene3D" id="2.40.170.20">
    <property type="entry name" value="TonB-dependent receptor, beta-barrel domain"/>
    <property type="match status" value="1"/>
</dbReference>